<evidence type="ECO:0000256" key="2">
    <source>
        <dbReference type="PROSITE-ProRule" id="PRU00035"/>
    </source>
</evidence>
<dbReference type="GO" id="GO:0006357">
    <property type="term" value="P:regulation of transcription by RNA polymerase II"/>
    <property type="evidence" value="ECO:0007669"/>
    <property type="project" value="TreeGrafter"/>
</dbReference>
<dbReference type="Gene3D" id="1.10.20.10">
    <property type="entry name" value="Histone, subunit A"/>
    <property type="match status" value="1"/>
</dbReference>
<dbReference type="GO" id="GO:0046982">
    <property type="term" value="F:protein heterodimerization activity"/>
    <property type="evidence" value="ECO:0007669"/>
    <property type="project" value="InterPro"/>
</dbReference>
<dbReference type="CDD" id="cd22927">
    <property type="entry name" value="HFD_SPT7"/>
    <property type="match status" value="1"/>
</dbReference>
<evidence type="ECO:0000313" key="6">
    <source>
        <dbReference type="EMBL" id="AYO43985.1"/>
    </source>
</evidence>
<feature type="domain" description="Bromo" evidence="5">
    <location>
        <begin position="52"/>
        <end position="122"/>
    </location>
</feature>
<feature type="compositionally biased region" description="Low complexity" evidence="4">
    <location>
        <begin position="625"/>
        <end position="640"/>
    </location>
</feature>
<reference evidence="6 7" key="1">
    <citation type="submission" date="2018-10" db="EMBL/GenBank/DDBJ databases">
        <title>Complete genome sequence of Malassezia restricta CBS 7877.</title>
        <authorList>
            <person name="Morand S.C."/>
            <person name="Bertignac M."/>
            <person name="Iltis A."/>
            <person name="Kolder I."/>
            <person name="Pirovano W."/>
            <person name="Jourdain R."/>
            <person name="Clavaud C."/>
        </authorList>
    </citation>
    <scope>NUCLEOTIDE SEQUENCE [LARGE SCALE GENOMIC DNA]</scope>
    <source>
        <strain evidence="6 7">CBS 7877</strain>
    </source>
</reference>
<sequence>MKYLLQAIDAHRDQVPLQDAELLRLLSEAQKGRDEREEYQEAMERILTELRNYTEHSQAFLVRVSKRDAPDYYDVIQNPMDLGTMQKKLRGGCYKTKSQFAHDLNLIWDNCLVYNASPTHPLRRNATFMRKKANHLLEFLSDKNDTQDLLSQWQSASHAEKPIEDIPPPAVAPAAETPTAPSTSAPAHDVPFSQRHALRRNPESCLVFHELDAKLSDLEDGANAANPAPTLDVLHQVPASHLHPLAAALPQSTPTAQQRWWAACASDAMLCAGLPVVPHAGHVVDHEPDAAYTSRLPSQRAGIPRMMAHNIRTLRRLYSTHQKIHELAEAIEFDVPIPPSIGVVDDEDEPEPPSVPPPVPYATSTPYPRLSRSYAQAQTSWQTQVLLAHAGFEGAHSSPVQVLADVAAKYLMGLGRTLRLYVDRFAHHMSPTDMLEHVMLSRGTNLSALESYVSQDIGRYGQRLQEWLRKQKHVLHEQLQGVDSATVDDADLLASDGEALMLGHFAAGLGDDFFGFRELGLESELGLPHLAVPSRLFFGTSHAPHKVASDGKPGTSKPVLDAPPPPVPLVACSLPAQIGLLRTWYAQQLGSMPFLPDQVPERPRYKVPTTGKLPARPMVSRAHRPASVPAGSAPQPQQQAKRQRVS</sequence>
<gene>
    <name evidence="6" type="primary">spt7</name>
    <name evidence="6" type="ORF">DNF11_3035</name>
</gene>
<feature type="region of interest" description="Disordered" evidence="4">
    <location>
        <begin position="600"/>
        <end position="646"/>
    </location>
</feature>
<dbReference type="InterPro" id="IPR009072">
    <property type="entry name" value="Histone-fold"/>
</dbReference>
<dbReference type="PROSITE" id="PS50014">
    <property type="entry name" value="BROMODOMAIN_2"/>
    <property type="match status" value="1"/>
</dbReference>
<accession>A0A3G2S798</accession>
<keyword evidence="1 2" id="KW-0103">Bromodomain</keyword>
<dbReference type="Pfam" id="PF00439">
    <property type="entry name" value="Bromodomain"/>
    <property type="match status" value="1"/>
</dbReference>
<dbReference type="PROSITE" id="PS00633">
    <property type="entry name" value="BROMODOMAIN_1"/>
    <property type="match status" value="1"/>
</dbReference>
<dbReference type="STRING" id="425264.A0A3G2S798"/>
<dbReference type="GO" id="GO:0006325">
    <property type="term" value="P:chromatin organization"/>
    <property type="evidence" value="ECO:0007669"/>
    <property type="project" value="UniProtKB-ARBA"/>
</dbReference>
<dbReference type="SUPFAM" id="SSF47370">
    <property type="entry name" value="Bromodomain"/>
    <property type="match status" value="1"/>
</dbReference>
<dbReference type="PANTHER" id="PTHR47343">
    <property type="entry name" value="TRANSCRIPTIONAL ACTIVATOR SPT7"/>
    <property type="match status" value="1"/>
</dbReference>
<feature type="compositionally biased region" description="Low complexity" evidence="4">
    <location>
        <begin position="172"/>
        <end position="187"/>
    </location>
</feature>
<feature type="region of interest" description="Disordered" evidence="4">
    <location>
        <begin position="153"/>
        <end position="189"/>
    </location>
</feature>
<proteinExistence type="predicted"/>
<dbReference type="Proteomes" id="UP000269793">
    <property type="component" value="Chromosome V"/>
</dbReference>
<evidence type="ECO:0000256" key="4">
    <source>
        <dbReference type="SAM" id="MobiDB-lite"/>
    </source>
</evidence>
<dbReference type="AlphaFoldDB" id="A0A3G2S798"/>
<dbReference type="InterPro" id="IPR001487">
    <property type="entry name" value="Bromodomain"/>
</dbReference>
<dbReference type="OrthoDB" id="21449at2759"/>
<dbReference type="InterPro" id="IPR037782">
    <property type="entry name" value="Spt7"/>
</dbReference>
<dbReference type="InterPro" id="IPR018359">
    <property type="entry name" value="Bromodomain_CS"/>
</dbReference>
<dbReference type="GO" id="GO:0046695">
    <property type="term" value="C:SLIK (SAGA-like) complex"/>
    <property type="evidence" value="ECO:0007669"/>
    <property type="project" value="InterPro"/>
</dbReference>
<dbReference type="FunFam" id="1.20.920.10:FF:000070">
    <property type="entry name" value="Related to transcription regulator SPT7"/>
    <property type="match status" value="1"/>
</dbReference>
<protein>
    <submittedName>
        <fullName evidence="6">Transcriptional activator spt7</fullName>
    </submittedName>
</protein>
<dbReference type="SMART" id="SM00297">
    <property type="entry name" value="BROMO"/>
    <property type="match status" value="1"/>
</dbReference>
<dbReference type="CDD" id="cd05510">
    <property type="entry name" value="Bromo_SPT7_like"/>
    <property type="match status" value="1"/>
</dbReference>
<evidence type="ECO:0000256" key="3">
    <source>
        <dbReference type="SAM" id="Coils"/>
    </source>
</evidence>
<dbReference type="GO" id="GO:0005198">
    <property type="term" value="F:structural molecule activity"/>
    <property type="evidence" value="ECO:0007669"/>
    <property type="project" value="TreeGrafter"/>
</dbReference>
<evidence type="ECO:0000259" key="5">
    <source>
        <dbReference type="PROSITE" id="PS50014"/>
    </source>
</evidence>
<dbReference type="GO" id="GO:0000124">
    <property type="term" value="C:SAGA complex"/>
    <property type="evidence" value="ECO:0007669"/>
    <property type="project" value="InterPro"/>
</dbReference>
<evidence type="ECO:0000313" key="7">
    <source>
        <dbReference type="Proteomes" id="UP000269793"/>
    </source>
</evidence>
<dbReference type="InterPro" id="IPR036427">
    <property type="entry name" value="Bromodomain-like_sf"/>
</dbReference>
<dbReference type="Gene3D" id="1.20.920.10">
    <property type="entry name" value="Bromodomain-like"/>
    <property type="match status" value="1"/>
</dbReference>
<dbReference type="EMBL" id="CP033152">
    <property type="protein sequence ID" value="AYO43985.1"/>
    <property type="molecule type" value="Genomic_DNA"/>
</dbReference>
<dbReference type="PRINTS" id="PR00503">
    <property type="entry name" value="BROMODOMAIN"/>
</dbReference>
<keyword evidence="3" id="KW-0175">Coiled coil</keyword>
<feature type="coiled-coil region" evidence="3">
    <location>
        <begin position="22"/>
        <end position="56"/>
    </location>
</feature>
<name>A0A3G2S798_MALR7</name>
<keyword evidence="7" id="KW-1185">Reference proteome</keyword>
<dbReference type="VEuPathDB" id="FungiDB:DNF11_3035"/>
<evidence type="ECO:0000256" key="1">
    <source>
        <dbReference type="ARBA" id="ARBA00023117"/>
    </source>
</evidence>
<dbReference type="PANTHER" id="PTHR47343:SF1">
    <property type="entry name" value="TRANSCRIPTIONAL ACTIVATOR SPT7"/>
    <property type="match status" value="1"/>
</dbReference>
<organism evidence="6 7">
    <name type="scientific">Malassezia restricta (strain ATCC 96810 / NBRC 103918 / CBS 7877)</name>
    <name type="common">Seborrheic dermatitis infection agent</name>
    <dbReference type="NCBI Taxonomy" id="425264"/>
    <lineage>
        <taxon>Eukaryota</taxon>
        <taxon>Fungi</taxon>
        <taxon>Dikarya</taxon>
        <taxon>Basidiomycota</taxon>
        <taxon>Ustilaginomycotina</taxon>
        <taxon>Malasseziomycetes</taxon>
        <taxon>Malasseziales</taxon>
        <taxon>Malasseziaceae</taxon>
        <taxon>Malassezia</taxon>
    </lineage>
</organism>